<evidence type="ECO:0000313" key="3">
    <source>
        <dbReference type="EMBL" id="RIE11762.1"/>
    </source>
</evidence>
<comment type="caution">
    <text evidence="3">The sequence shown here is derived from an EMBL/GenBank/DDBJ whole genome shotgun (WGS) entry which is preliminary data.</text>
</comment>
<sequence length="74" mass="8048">MRVILSRKGFDSGYGGWASPILPDGRMLSLPIPASRTMARLFISSMRHRSSAMNSLCSQRRRSAARSGCHVPGG</sequence>
<gene>
    <name evidence="3" type="ORF">SMC3_08215</name>
</gene>
<dbReference type="RefSeq" id="WP_119090025.1">
    <property type="nucleotide sequence ID" value="NZ_QXIW01000033.1"/>
</dbReference>
<dbReference type="Proteomes" id="UP000266042">
    <property type="component" value="Unassembled WGS sequence"/>
</dbReference>
<reference evidence="3 4" key="1">
    <citation type="submission" date="2018-09" db="EMBL/GenBank/DDBJ databases">
        <title>Discovery and Ecogenomic Context for Candidatus Cryosericales, a Global Caldiserica Order Active in Thawing Permafrost.</title>
        <authorList>
            <person name="Martinez M.A."/>
            <person name="Woodcroft B.J."/>
            <person name="Ignacio Espinoza J.C."/>
            <person name="Zayed A."/>
            <person name="Singleton C.M."/>
            <person name="Boyd J."/>
            <person name="Li Y.-F."/>
            <person name="Purvine S."/>
            <person name="Maughan H."/>
            <person name="Hodgkins S.B."/>
            <person name="Anderson D."/>
            <person name="Sederholm M."/>
            <person name="Temperton B."/>
            <person name="Saleska S.R."/>
            <person name="Tyson G.W."/>
            <person name="Rich V.I."/>
        </authorList>
    </citation>
    <scope>NUCLEOTIDE SEQUENCE [LARGE SCALE GENOMIC DNA]</scope>
    <source>
        <strain evidence="3 4">SMC3</strain>
    </source>
</reference>
<name>A0A398D8S4_9BACT</name>
<feature type="region of interest" description="Disordered" evidence="1">
    <location>
        <begin position="53"/>
        <end position="74"/>
    </location>
</feature>
<protein>
    <recommendedName>
        <fullName evidence="2">Nucleotide modification associated domain-containing protein</fullName>
    </recommendedName>
</protein>
<feature type="domain" description="Nucleotide modification associated" evidence="2">
    <location>
        <begin position="2"/>
        <end position="70"/>
    </location>
</feature>
<evidence type="ECO:0000313" key="4">
    <source>
        <dbReference type="Proteomes" id="UP000266042"/>
    </source>
</evidence>
<dbReference type="InterPro" id="IPR041135">
    <property type="entry name" value="Nmad3"/>
</dbReference>
<dbReference type="AlphaFoldDB" id="A0A398D8S4"/>
<dbReference type="EMBL" id="QXIW01000033">
    <property type="protein sequence ID" value="RIE11762.1"/>
    <property type="molecule type" value="Genomic_DNA"/>
</dbReference>
<evidence type="ECO:0000256" key="1">
    <source>
        <dbReference type="SAM" id="MobiDB-lite"/>
    </source>
</evidence>
<accession>A0A398D8S4</accession>
<proteinExistence type="predicted"/>
<dbReference type="Pfam" id="PF18754">
    <property type="entry name" value="Nmad3"/>
    <property type="match status" value="1"/>
</dbReference>
<evidence type="ECO:0000259" key="2">
    <source>
        <dbReference type="Pfam" id="PF18754"/>
    </source>
</evidence>
<organism evidence="3 4">
    <name type="scientific">Candidatus Cryosericum hinesii</name>
    <dbReference type="NCBI Taxonomy" id="2290915"/>
    <lineage>
        <taxon>Bacteria</taxon>
        <taxon>Pseudomonadati</taxon>
        <taxon>Caldisericota/Cryosericota group</taxon>
        <taxon>Candidatus Cryosericota</taxon>
        <taxon>Candidatus Cryosericia</taxon>
        <taxon>Candidatus Cryosericales</taxon>
        <taxon>Candidatus Cryosericaceae</taxon>
        <taxon>Candidatus Cryosericum</taxon>
    </lineage>
</organism>